<name>A0A517QZ27_9PLAN</name>
<dbReference type="PANTHER" id="PTHR22939">
    <property type="entry name" value="SERINE PROTEASE FAMILY S1C HTRA-RELATED"/>
    <property type="match status" value="1"/>
</dbReference>
<keyword evidence="2" id="KW-0472">Membrane</keyword>
<evidence type="ECO:0000313" key="4">
    <source>
        <dbReference type="EMBL" id="QDT36853.1"/>
    </source>
</evidence>
<dbReference type="GO" id="GO:0006508">
    <property type="term" value="P:proteolysis"/>
    <property type="evidence" value="ECO:0007669"/>
    <property type="project" value="UniProtKB-KW"/>
</dbReference>
<gene>
    <name evidence="4" type="primary">mucD_3</name>
    <name evidence="4" type="ORF">Pan189_12160</name>
</gene>
<proteinExistence type="inferred from homology"/>
<dbReference type="EC" id="3.4.21.107" evidence="4"/>
<dbReference type="PROSITE" id="PS50106">
    <property type="entry name" value="PDZ"/>
    <property type="match status" value="1"/>
</dbReference>
<keyword evidence="4" id="KW-0645">Protease</keyword>
<dbReference type="Proteomes" id="UP000317318">
    <property type="component" value="Chromosome"/>
</dbReference>
<feature type="transmembrane region" description="Helical" evidence="2">
    <location>
        <begin position="12"/>
        <end position="32"/>
    </location>
</feature>
<comment type="similarity">
    <text evidence="1">Belongs to the peptidase S1C family.</text>
</comment>
<reference evidence="4 5" key="1">
    <citation type="submission" date="2019-02" db="EMBL/GenBank/DDBJ databases">
        <title>Deep-cultivation of Planctomycetes and their phenomic and genomic characterization uncovers novel biology.</title>
        <authorList>
            <person name="Wiegand S."/>
            <person name="Jogler M."/>
            <person name="Boedeker C."/>
            <person name="Pinto D."/>
            <person name="Vollmers J."/>
            <person name="Rivas-Marin E."/>
            <person name="Kohn T."/>
            <person name="Peeters S.H."/>
            <person name="Heuer A."/>
            <person name="Rast P."/>
            <person name="Oberbeckmann S."/>
            <person name="Bunk B."/>
            <person name="Jeske O."/>
            <person name="Meyerdierks A."/>
            <person name="Storesund J.E."/>
            <person name="Kallscheuer N."/>
            <person name="Luecker S."/>
            <person name="Lage O.M."/>
            <person name="Pohl T."/>
            <person name="Merkel B.J."/>
            <person name="Hornburger P."/>
            <person name="Mueller R.-W."/>
            <person name="Bruemmer F."/>
            <person name="Labrenz M."/>
            <person name="Spormann A.M."/>
            <person name="Op den Camp H."/>
            <person name="Overmann J."/>
            <person name="Amann R."/>
            <person name="Jetten M.S.M."/>
            <person name="Mascher T."/>
            <person name="Medema M.H."/>
            <person name="Devos D.P."/>
            <person name="Kaster A.-K."/>
            <person name="Ovreas L."/>
            <person name="Rohde M."/>
            <person name="Galperin M.Y."/>
            <person name="Jogler C."/>
        </authorList>
    </citation>
    <scope>NUCLEOTIDE SEQUENCE [LARGE SCALE GENOMIC DNA]</scope>
    <source>
        <strain evidence="4 5">Pan189</strain>
    </source>
</reference>
<dbReference type="AlphaFoldDB" id="A0A517QZ27"/>
<dbReference type="GO" id="GO:0008233">
    <property type="term" value="F:peptidase activity"/>
    <property type="evidence" value="ECO:0007669"/>
    <property type="project" value="UniProtKB-KW"/>
</dbReference>
<dbReference type="Gene3D" id="2.30.42.10">
    <property type="match status" value="2"/>
</dbReference>
<accession>A0A517QZ27</accession>
<keyword evidence="2" id="KW-0812">Transmembrane</keyword>
<dbReference type="PANTHER" id="PTHR22939:SF129">
    <property type="entry name" value="SERINE PROTEASE HTRA2, MITOCHONDRIAL"/>
    <property type="match status" value="1"/>
</dbReference>
<dbReference type="SUPFAM" id="SSF50156">
    <property type="entry name" value="PDZ domain-like"/>
    <property type="match status" value="2"/>
</dbReference>
<protein>
    <submittedName>
        <fullName evidence="4">Putative periplasmic serine endoprotease DegP-like</fullName>
        <ecNumber evidence="4">3.4.21.107</ecNumber>
    </submittedName>
</protein>
<feature type="domain" description="PDZ" evidence="3">
    <location>
        <begin position="175"/>
        <end position="222"/>
    </location>
</feature>
<dbReference type="EMBL" id="CP036268">
    <property type="protein sequence ID" value="QDT36853.1"/>
    <property type="molecule type" value="Genomic_DNA"/>
</dbReference>
<dbReference type="KEGG" id="svp:Pan189_12160"/>
<dbReference type="OrthoDB" id="208231at2"/>
<evidence type="ECO:0000256" key="1">
    <source>
        <dbReference type="ARBA" id="ARBA00010541"/>
    </source>
</evidence>
<keyword evidence="4" id="KW-0378">Hydrolase</keyword>
<dbReference type="InterPro" id="IPR036034">
    <property type="entry name" value="PDZ_sf"/>
</dbReference>
<dbReference type="InterPro" id="IPR001478">
    <property type="entry name" value="PDZ"/>
</dbReference>
<keyword evidence="2" id="KW-1133">Transmembrane helix</keyword>
<evidence type="ECO:0000259" key="3">
    <source>
        <dbReference type="PROSITE" id="PS50106"/>
    </source>
</evidence>
<dbReference type="Pfam" id="PF13180">
    <property type="entry name" value="PDZ_2"/>
    <property type="match status" value="1"/>
</dbReference>
<sequence length="273" mass="29369">MSVIPFLTTGKMHYRIAFALLLVGFSIASAYFGMKFASLSSREEDASSSEAAFPERGYLGIYAHDIPERGPWIPGSGLLVVHVIDGAPVSQIGLQAGDVVTKIGPIRLTKTQSARDARNVWRAGTRLAVTFVKEGKLNDPTATATGTARLVSREQLDDGLRRQRGIESVPTSHPRGFLGIMVGTSPGGGVMIGQVGRATPAEESGLRPGDVIVQINGEPVSDQLEFYRIVRELVAGLPCVLQVRRAEKGFTISVITVSEEDLPPESYSRPVRL</sequence>
<dbReference type="SMART" id="SM00228">
    <property type="entry name" value="PDZ"/>
    <property type="match status" value="2"/>
</dbReference>
<evidence type="ECO:0000256" key="2">
    <source>
        <dbReference type="SAM" id="Phobius"/>
    </source>
</evidence>
<keyword evidence="5" id="KW-1185">Reference proteome</keyword>
<organism evidence="4 5">
    <name type="scientific">Stratiformator vulcanicus</name>
    <dbReference type="NCBI Taxonomy" id="2527980"/>
    <lineage>
        <taxon>Bacteria</taxon>
        <taxon>Pseudomonadati</taxon>
        <taxon>Planctomycetota</taxon>
        <taxon>Planctomycetia</taxon>
        <taxon>Planctomycetales</taxon>
        <taxon>Planctomycetaceae</taxon>
        <taxon>Stratiformator</taxon>
    </lineage>
</organism>
<evidence type="ECO:0000313" key="5">
    <source>
        <dbReference type="Proteomes" id="UP000317318"/>
    </source>
</evidence>